<dbReference type="InterPro" id="IPR036388">
    <property type="entry name" value="WH-like_DNA-bd_sf"/>
</dbReference>
<evidence type="ECO:0000259" key="1">
    <source>
        <dbReference type="Pfam" id="PF04542"/>
    </source>
</evidence>
<dbReference type="Gene3D" id="1.25.40.10">
    <property type="entry name" value="Tetratricopeptide repeat domain"/>
    <property type="match status" value="1"/>
</dbReference>
<feature type="domain" description="RNA polymerase sigma-70 region 2" evidence="1">
    <location>
        <begin position="20"/>
        <end position="77"/>
    </location>
</feature>
<feature type="domain" description="RNA polymerase sigma factor 70 region 4 type 2" evidence="2">
    <location>
        <begin position="116"/>
        <end position="167"/>
    </location>
</feature>
<dbReference type="PANTHER" id="PTHR47756">
    <property type="entry name" value="BLL6612 PROTEIN-RELATED"/>
    <property type="match status" value="1"/>
</dbReference>
<dbReference type="Pfam" id="PF08281">
    <property type="entry name" value="Sigma70_r4_2"/>
    <property type="match status" value="1"/>
</dbReference>
<dbReference type="InterPro" id="IPR013325">
    <property type="entry name" value="RNA_pol_sigma_r2"/>
</dbReference>
<dbReference type="OrthoDB" id="9780299at2"/>
<dbReference type="SUPFAM" id="SSF88946">
    <property type="entry name" value="Sigma2 domain of RNA polymerase sigma factors"/>
    <property type="match status" value="1"/>
</dbReference>
<dbReference type="Proteomes" id="UP000237640">
    <property type="component" value="Unassembled WGS sequence"/>
</dbReference>
<dbReference type="InterPro" id="IPR046531">
    <property type="entry name" value="DUF6596"/>
</dbReference>
<dbReference type="InterPro" id="IPR013249">
    <property type="entry name" value="RNA_pol_sigma70_r4_t2"/>
</dbReference>
<dbReference type="GO" id="GO:0016987">
    <property type="term" value="F:sigma factor activity"/>
    <property type="evidence" value="ECO:0007669"/>
    <property type="project" value="InterPro"/>
</dbReference>
<dbReference type="Gene3D" id="1.10.1740.10">
    <property type="match status" value="1"/>
</dbReference>
<gene>
    <name evidence="4" type="ORF">CLV81_1395</name>
</gene>
<dbReference type="Pfam" id="PF04542">
    <property type="entry name" value="Sigma70_r2"/>
    <property type="match status" value="1"/>
</dbReference>
<dbReference type="NCBIfam" id="TIGR02937">
    <property type="entry name" value="sigma70-ECF"/>
    <property type="match status" value="1"/>
</dbReference>
<accession>A0A2T0MII4</accession>
<dbReference type="InterPro" id="IPR013324">
    <property type="entry name" value="RNA_pol_sigma_r3/r4-like"/>
</dbReference>
<dbReference type="InterPro" id="IPR014284">
    <property type="entry name" value="RNA_pol_sigma-70_dom"/>
</dbReference>
<dbReference type="InterPro" id="IPR007627">
    <property type="entry name" value="RNA_pol_sigma70_r2"/>
</dbReference>
<dbReference type="SUPFAM" id="SSF88659">
    <property type="entry name" value="Sigma3 and sigma4 domains of RNA polymerase sigma factors"/>
    <property type="match status" value="1"/>
</dbReference>
<feature type="domain" description="DUF6596" evidence="3">
    <location>
        <begin position="184"/>
        <end position="283"/>
    </location>
</feature>
<dbReference type="Gene3D" id="1.10.10.10">
    <property type="entry name" value="Winged helix-like DNA-binding domain superfamily/Winged helix DNA-binding domain"/>
    <property type="match status" value="1"/>
</dbReference>
<reference evidence="4 5" key="1">
    <citation type="submission" date="2018-03" db="EMBL/GenBank/DDBJ databases">
        <title>Genomic Encyclopedia of Archaeal and Bacterial Type Strains, Phase II (KMG-II): from individual species to whole genera.</title>
        <authorList>
            <person name="Goeker M."/>
        </authorList>
    </citation>
    <scope>NUCLEOTIDE SEQUENCE [LARGE SCALE GENOMIC DNA]</scope>
    <source>
        <strain evidence="4 5">DSM 25027</strain>
    </source>
</reference>
<evidence type="ECO:0000259" key="3">
    <source>
        <dbReference type="Pfam" id="PF20239"/>
    </source>
</evidence>
<dbReference type="PANTHER" id="PTHR47756:SF2">
    <property type="entry name" value="BLL6612 PROTEIN"/>
    <property type="match status" value="1"/>
</dbReference>
<proteinExistence type="predicted"/>
<keyword evidence="5" id="KW-1185">Reference proteome</keyword>
<organism evidence="4 5">
    <name type="scientific">Flagellimonas meridianipacifica</name>
    <dbReference type="NCBI Taxonomy" id="1080225"/>
    <lineage>
        <taxon>Bacteria</taxon>
        <taxon>Pseudomonadati</taxon>
        <taxon>Bacteroidota</taxon>
        <taxon>Flavobacteriia</taxon>
        <taxon>Flavobacteriales</taxon>
        <taxon>Flavobacteriaceae</taxon>
        <taxon>Flagellimonas</taxon>
    </lineage>
</organism>
<dbReference type="GO" id="GO:0003677">
    <property type="term" value="F:DNA binding"/>
    <property type="evidence" value="ECO:0007669"/>
    <property type="project" value="InterPro"/>
</dbReference>
<dbReference type="GO" id="GO:0006352">
    <property type="term" value="P:DNA-templated transcription initiation"/>
    <property type="evidence" value="ECO:0007669"/>
    <property type="project" value="InterPro"/>
</dbReference>
<protein>
    <submittedName>
        <fullName evidence="4">RNA polymerase sigma-70 factor (ECF subfamily)</fullName>
    </submittedName>
</protein>
<sequence>MKKPNQLIAHCFRNEYGKMISVITGYLGIEKVHTAEDIVQETLYRALQHWTFDGIPNNPEAWLYTTAKNLAINTVARSNNLQNIKSRLELEMGDVKPTDGIDFSEGEINDSQLKMMMACCHAELSEDNRLALILKILCGFSVKEIANAFFTNTETINKRLVRGRKKIRESSLDLDDLDKLEKHLDTMQQAIYLLFNEGYKSSQKNIQVRYDLCLEAVRLCELLANSKSIENKSEVYALLALMFLNASRFQARMNSENTIIELSQQDRNLWDKSMRYKGLQYLDWAIKDKKVSKYLILATISANHCVAPSYNKTNWVEILRLYDTLLELENSPVVRLNRAIAVSNVHGNQQAIFELESLKDDFLSHRNHLYHATLAALYGDEKDEKKAIKHYKEAIALASTEIDKEFLKKKWEALVPISNS</sequence>
<evidence type="ECO:0000259" key="2">
    <source>
        <dbReference type="Pfam" id="PF08281"/>
    </source>
</evidence>
<dbReference type="AlphaFoldDB" id="A0A2T0MII4"/>
<dbReference type="EMBL" id="PVYX01000001">
    <property type="protein sequence ID" value="PRX57391.1"/>
    <property type="molecule type" value="Genomic_DNA"/>
</dbReference>
<dbReference type="RefSeq" id="WP_106144289.1">
    <property type="nucleotide sequence ID" value="NZ_PVYX01000001.1"/>
</dbReference>
<evidence type="ECO:0000313" key="4">
    <source>
        <dbReference type="EMBL" id="PRX57391.1"/>
    </source>
</evidence>
<name>A0A2T0MII4_9FLAO</name>
<dbReference type="Pfam" id="PF20239">
    <property type="entry name" value="DUF6596"/>
    <property type="match status" value="1"/>
</dbReference>
<evidence type="ECO:0000313" key="5">
    <source>
        <dbReference type="Proteomes" id="UP000237640"/>
    </source>
</evidence>
<comment type="caution">
    <text evidence="4">The sequence shown here is derived from an EMBL/GenBank/DDBJ whole genome shotgun (WGS) entry which is preliminary data.</text>
</comment>
<dbReference type="InterPro" id="IPR011990">
    <property type="entry name" value="TPR-like_helical_dom_sf"/>
</dbReference>